<evidence type="ECO:0000256" key="3">
    <source>
        <dbReference type="ARBA" id="ARBA00023163"/>
    </source>
</evidence>
<dbReference type="SMART" id="SM01134">
    <property type="entry name" value="DeoRC"/>
    <property type="match status" value="1"/>
</dbReference>
<keyword evidence="6" id="KW-1185">Reference proteome</keyword>
<evidence type="ECO:0000256" key="1">
    <source>
        <dbReference type="ARBA" id="ARBA00023015"/>
    </source>
</evidence>
<dbReference type="InterPro" id="IPR037171">
    <property type="entry name" value="NagB/RpiA_transferase-like"/>
</dbReference>
<dbReference type="PROSITE" id="PS00894">
    <property type="entry name" value="HTH_DEOR_1"/>
    <property type="match status" value="1"/>
</dbReference>
<organism evidence="5 6">
    <name type="scientific">Fictibacillus phosphorivorans</name>
    <dbReference type="NCBI Taxonomy" id="1221500"/>
    <lineage>
        <taxon>Bacteria</taxon>
        <taxon>Bacillati</taxon>
        <taxon>Bacillota</taxon>
        <taxon>Bacilli</taxon>
        <taxon>Bacillales</taxon>
        <taxon>Fictibacillaceae</taxon>
        <taxon>Fictibacillus</taxon>
    </lineage>
</organism>
<sequence>MLTPERHRKIIEVLGEKSVVTIQELVEATASSESTIRRDLSQLQREKKLKRVHGGASLTHQKSEELSVFEKSERNALEKERIAQYACDLIETGDCIYLDAGTTTLKMIPHLMNKEITVVTNAISHLEALSEHEIKTYLIGGLVKSKTKALVGSSAIKSLSAYRFDKVFLGMNGIHIEAGYTTPDPEEAAVKGLAISLSQKAFILADHTKFHETSFSKVAELNEAIIITDDIDDDVIYDFQDKTEIKVVTS</sequence>
<dbReference type="InterPro" id="IPR036390">
    <property type="entry name" value="WH_DNA-bd_sf"/>
</dbReference>
<dbReference type="EMBL" id="CP015378">
    <property type="protein sequence ID" value="ANC75723.1"/>
    <property type="molecule type" value="Genomic_DNA"/>
</dbReference>
<dbReference type="PANTHER" id="PTHR30363">
    <property type="entry name" value="HTH-TYPE TRANSCRIPTIONAL REGULATOR SRLR-RELATED"/>
    <property type="match status" value="1"/>
</dbReference>
<dbReference type="InterPro" id="IPR050313">
    <property type="entry name" value="Carb_Metab_HTH_regulators"/>
</dbReference>
<evidence type="ECO:0000313" key="6">
    <source>
        <dbReference type="Proteomes" id="UP000076623"/>
    </source>
</evidence>
<keyword evidence="3" id="KW-0804">Transcription</keyword>
<dbReference type="SMART" id="SM00420">
    <property type="entry name" value="HTH_DEOR"/>
    <property type="match status" value="1"/>
</dbReference>
<dbReference type="SUPFAM" id="SSF100950">
    <property type="entry name" value="NagB/RpiA/CoA transferase-like"/>
    <property type="match status" value="1"/>
</dbReference>
<evidence type="ECO:0000256" key="2">
    <source>
        <dbReference type="ARBA" id="ARBA00023125"/>
    </source>
</evidence>
<dbReference type="Proteomes" id="UP000076623">
    <property type="component" value="Chromosome"/>
</dbReference>
<accession>A0A160IIC1</accession>
<dbReference type="Pfam" id="PF08220">
    <property type="entry name" value="HTH_DeoR"/>
    <property type="match status" value="1"/>
</dbReference>
<reference evidence="5 6" key="1">
    <citation type="submission" date="2016-04" db="EMBL/GenBank/DDBJ databases">
        <title>Complete genome sequence of Fictibacillus phosphorivorans G25-29, a strain toxic to nematodes.</title>
        <authorList>
            <person name="Zheng Z."/>
        </authorList>
    </citation>
    <scope>NUCLEOTIDE SEQUENCE [LARGE SCALE GENOMIC DNA]</scope>
    <source>
        <strain evidence="5 6">G25-29</strain>
    </source>
</reference>
<dbReference type="PANTHER" id="PTHR30363:SF56">
    <property type="entry name" value="TRANSCRIPTIONAL REGULATOR, DEOR FAMILY"/>
    <property type="match status" value="1"/>
</dbReference>
<dbReference type="GO" id="GO:0003700">
    <property type="term" value="F:DNA-binding transcription factor activity"/>
    <property type="evidence" value="ECO:0007669"/>
    <property type="project" value="InterPro"/>
</dbReference>
<dbReference type="SUPFAM" id="SSF46785">
    <property type="entry name" value="Winged helix' DNA-binding domain"/>
    <property type="match status" value="1"/>
</dbReference>
<dbReference type="KEGG" id="fpn:ABE65_002260"/>
<dbReference type="InterPro" id="IPR018356">
    <property type="entry name" value="Tscrpt_reg_HTH_DeoR_CS"/>
</dbReference>
<dbReference type="InterPro" id="IPR001034">
    <property type="entry name" value="DeoR_HTH"/>
</dbReference>
<dbReference type="PRINTS" id="PR00037">
    <property type="entry name" value="HTHLACR"/>
</dbReference>
<dbReference type="AlphaFoldDB" id="A0A160IIC1"/>
<dbReference type="STRING" id="1221500.ABE65_002260"/>
<evidence type="ECO:0000259" key="4">
    <source>
        <dbReference type="PROSITE" id="PS51000"/>
    </source>
</evidence>
<feature type="domain" description="HTH deoR-type" evidence="4">
    <location>
        <begin position="3"/>
        <end position="58"/>
    </location>
</feature>
<dbReference type="InterPro" id="IPR014036">
    <property type="entry name" value="DeoR-like_C"/>
</dbReference>
<protein>
    <submittedName>
        <fullName evidence="5">DeoR family transcriptional regulator</fullName>
    </submittedName>
</protein>
<name>A0A160IIC1_9BACL</name>
<dbReference type="GO" id="GO:0003677">
    <property type="term" value="F:DNA binding"/>
    <property type="evidence" value="ECO:0007669"/>
    <property type="project" value="UniProtKB-KW"/>
</dbReference>
<dbReference type="Pfam" id="PF00455">
    <property type="entry name" value="DeoRC"/>
    <property type="match status" value="1"/>
</dbReference>
<proteinExistence type="predicted"/>
<gene>
    <name evidence="5" type="ORF">ABE65_002260</name>
</gene>
<dbReference type="InterPro" id="IPR036388">
    <property type="entry name" value="WH-like_DNA-bd_sf"/>
</dbReference>
<dbReference type="PROSITE" id="PS51000">
    <property type="entry name" value="HTH_DEOR_2"/>
    <property type="match status" value="1"/>
</dbReference>
<dbReference type="Gene3D" id="1.10.10.10">
    <property type="entry name" value="Winged helix-like DNA-binding domain superfamily/Winged helix DNA-binding domain"/>
    <property type="match status" value="1"/>
</dbReference>
<evidence type="ECO:0000313" key="5">
    <source>
        <dbReference type="EMBL" id="ANC75723.1"/>
    </source>
</evidence>
<dbReference type="Gene3D" id="3.40.50.1360">
    <property type="match status" value="1"/>
</dbReference>
<dbReference type="RefSeq" id="WP_066391053.1">
    <property type="nucleotide sequence ID" value="NZ_CP015378.1"/>
</dbReference>
<keyword evidence="1" id="KW-0805">Transcription regulation</keyword>
<keyword evidence="2" id="KW-0238">DNA-binding</keyword>